<dbReference type="Pfam" id="PF04422">
    <property type="entry name" value="FrhB_FdhB_N"/>
    <property type="match status" value="1"/>
</dbReference>
<dbReference type="PANTHER" id="PTHR31332">
    <property type="entry name" value="7-HYDROXYMETHYL CHLOROPHYLL A REDUCTASE, CHLOROPLASTIC"/>
    <property type="match status" value="1"/>
</dbReference>
<gene>
    <name evidence="5" type="ORF">XJ44_04075</name>
</gene>
<proteinExistence type="predicted"/>
<name>A0ABX3ILH9_9BACT</name>
<feature type="domain" description="4Fe-4S ferredoxin-type" evidence="4">
    <location>
        <begin position="38"/>
        <end position="67"/>
    </location>
</feature>
<dbReference type="Pfam" id="PF04432">
    <property type="entry name" value="FrhB_FdhB_C"/>
    <property type="match status" value="1"/>
</dbReference>
<dbReference type="PANTHER" id="PTHR31332:SF0">
    <property type="entry name" value="7-HYDROXYMETHYL CHLOROPHYLL A REDUCTASE, CHLOROPLASTIC"/>
    <property type="match status" value="1"/>
</dbReference>
<accession>A0ABX3ILH9</accession>
<dbReference type="InterPro" id="IPR007525">
    <property type="entry name" value="FrhB_FdhB_C"/>
</dbReference>
<dbReference type="PROSITE" id="PS51379">
    <property type="entry name" value="4FE4S_FER_2"/>
    <property type="match status" value="2"/>
</dbReference>
<evidence type="ECO:0000256" key="3">
    <source>
        <dbReference type="ARBA" id="ARBA00023014"/>
    </source>
</evidence>
<organism evidence="5 6">
    <name type="scientific">Thermosipho affectus</name>
    <dbReference type="NCBI Taxonomy" id="660294"/>
    <lineage>
        <taxon>Bacteria</taxon>
        <taxon>Thermotogati</taxon>
        <taxon>Thermotogota</taxon>
        <taxon>Thermotogae</taxon>
        <taxon>Thermotogales</taxon>
        <taxon>Fervidobacteriaceae</taxon>
        <taxon>Thermosipho</taxon>
    </lineage>
</organism>
<dbReference type="Proteomes" id="UP000242616">
    <property type="component" value="Unassembled WGS sequence"/>
</dbReference>
<reference evidence="5 6" key="1">
    <citation type="submission" date="2015-06" db="EMBL/GenBank/DDBJ databases">
        <title>Genome sequencing of Thermotogales isolates from hydrothermal vents.</title>
        <authorList>
            <person name="Haverkamp T.H."/>
            <person name="Kublanov I.V."/>
            <person name="Nesbo C.L."/>
        </authorList>
    </citation>
    <scope>NUCLEOTIDE SEQUENCE [LARGE SCALE GENOMIC DNA]</scope>
    <source>
        <strain evidence="6">ik275mar</strain>
    </source>
</reference>
<dbReference type="InterPro" id="IPR045220">
    <property type="entry name" value="FRHB/FDHB/HCAR-like"/>
</dbReference>
<protein>
    <recommendedName>
        <fullName evidence="4">4Fe-4S ferredoxin-type domain-containing protein</fullName>
    </recommendedName>
</protein>
<dbReference type="EMBL" id="LBFC01000016">
    <property type="protein sequence ID" value="ONN27372.1"/>
    <property type="molecule type" value="Genomic_DNA"/>
</dbReference>
<feature type="domain" description="4Fe-4S ferredoxin-type" evidence="4">
    <location>
        <begin position="4"/>
        <end position="33"/>
    </location>
</feature>
<comment type="caution">
    <text evidence="5">The sequence shown here is derived from an EMBL/GenBank/DDBJ whole genome shotgun (WGS) entry which is preliminary data.</text>
</comment>
<evidence type="ECO:0000259" key="4">
    <source>
        <dbReference type="PROSITE" id="PS51379"/>
    </source>
</evidence>
<dbReference type="Gene3D" id="3.30.70.3270">
    <property type="match status" value="1"/>
</dbReference>
<evidence type="ECO:0000313" key="6">
    <source>
        <dbReference type="Proteomes" id="UP000242616"/>
    </source>
</evidence>
<dbReference type="InterPro" id="IPR007516">
    <property type="entry name" value="Co_F420_Hydgase/DH_bsu_N"/>
</dbReference>
<dbReference type="SUPFAM" id="SSF54862">
    <property type="entry name" value="4Fe-4S ferredoxins"/>
    <property type="match status" value="1"/>
</dbReference>
<keyword evidence="1" id="KW-0479">Metal-binding</keyword>
<dbReference type="Pfam" id="PF12838">
    <property type="entry name" value="Fer4_7"/>
    <property type="match status" value="1"/>
</dbReference>
<sequence>MKNNVFEKIKFKCIGCGLCEGICPKKCINIHEVSNKGILPFVDSKKCSSCGLCVDVCPTDLMSKKENLNDVKEIFVGKSKNKEIIKNSSSGGIVSSIIIDLFDKERIDAALVAFFDRHLNIYGDFLTSKNKVLQHSGSFYHTSKQLLNIEKIKKYKSVLFVGLPCHNIAFEKFCQKFNINNVYATISLTCTIGRMKNGMKEYLKENNLLYVLEKNVKSYKSRYGLKRPGNIIITLEDGRKITIDCLDYLVSKDYFFIPDGCLNCKKLFGLEFSDISIGDNWGIDTEEKIAIFTANTKKGLQIIKENKLISVSNLGIEELKKSQPLGYPLKYFNRKRVNKQIKFLKYMYRNFSKYPLVKKLIYKLRGLLLKNIKNSERKK</sequence>
<dbReference type="InterPro" id="IPR017896">
    <property type="entry name" value="4Fe4S_Fe-S-bd"/>
</dbReference>
<keyword evidence="6" id="KW-1185">Reference proteome</keyword>
<dbReference type="PROSITE" id="PS00198">
    <property type="entry name" value="4FE4S_FER_1"/>
    <property type="match status" value="2"/>
</dbReference>
<evidence type="ECO:0000313" key="5">
    <source>
        <dbReference type="EMBL" id="ONN27372.1"/>
    </source>
</evidence>
<dbReference type="InterPro" id="IPR017900">
    <property type="entry name" value="4Fe4S_Fe_S_CS"/>
</dbReference>
<keyword evidence="2" id="KW-0408">Iron</keyword>
<evidence type="ECO:0000256" key="2">
    <source>
        <dbReference type="ARBA" id="ARBA00023004"/>
    </source>
</evidence>
<evidence type="ECO:0000256" key="1">
    <source>
        <dbReference type="ARBA" id="ARBA00022723"/>
    </source>
</evidence>
<keyword evidence="3" id="KW-0411">Iron-sulfur</keyword>
<dbReference type="RefSeq" id="WP_077198154.1">
    <property type="nucleotide sequence ID" value="NZ_LBFC01000016.1"/>
</dbReference>